<feature type="domain" description="Peptidase M56" evidence="2">
    <location>
        <begin position="43"/>
        <end position="233"/>
    </location>
</feature>
<reference evidence="3 4" key="1">
    <citation type="journal article" date="2021" name="ISME Commun">
        <title>Automated analysis of genomic sequences facilitates high-throughput and comprehensive description of bacteria.</title>
        <authorList>
            <person name="Hitch T.C.A."/>
        </authorList>
    </citation>
    <scope>NUCLEOTIDE SEQUENCE [LARGE SCALE GENOMIC DNA]</scope>
    <source>
        <strain evidence="3 4">Sanger_04</strain>
    </source>
</reference>
<dbReference type="EMBL" id="JAOQKC010000006">
    <property type="protein sequence ID" value="MCU6696504.1"/>
    <property type="molecule type" value="Genomic_DNA"/>
</dbReference>
<dbReference type="PANTHER" id="PTHR34978">
    <property type="entry name" value="POSSIBLE SENSOR-TRANSDUCER PROTEIN BLAR"/>
    <property type="match status" value="1"/>
</dbReference>
<protein>
    <recommendedName>
        <fullName evidence="2">Peptidase M56 domain-containing protein</fullName>
    </recommendedName>
</protein>
<keyword evidence="1" id="KW-0472">Membrane</keyword>
<dbReference type="Proteomes" id="UP001652461">
    <property type="component" value="Unassembled WGS sequence"/>
</dbReference>
<keyword evidence="1" id="KW-0812">Transmembrane</keyword>
<comment type="caution">
    <text evidence="3">The sequence shown here is derived from an EMBL/GenBank/DDBJ whole genome shotgun (WGS) entry which is preliminary data.</text>
</comment>
<feature type="transmembrane region" description="Helical" evidence="1">
    <location>
        <begin position="42"/>
        <end position="61"/>
    </location>
</feature>
<evidence type="ECO:0000256" key="1">
    <source>
        <dbReference type="SAM" id="Phobius"/>
    </source>
</evidence>
<dbReference type="InterPro" id="IPR052173">
    <property type="entry name" value="Beta-lactam_resp_regulator"/>
</dbReference>
<proteinExistence type="predicted"/>
<organism evidence="3 4">
    <name type="scientific">Laedolimicola ammoniilytica</name>
    <dbReference type="NCBI Taxonomy" id="2981771"/>
    <lineage>
        <taxon>Bacteria</taxon>
        <taxon>Bacillati</taxon>
        <taxon>Bacillota</taxon>
        <taxon>Clostridia</taxon>
        <taxon>Lachnospirales</taxon>
        <taxon>Lachnospiraceae</taxon>
        <taxon>Laedolimicola</taxon>
    </lineage>
</organism>
<keyword evidence="1" id="KW-1133">Transmembrane helix</keyword>
<sequence length="737" mass="83343">MRQAKYRKVLWVILLAELALLHVGVLLRLYVLRWEYPQVRRLALLFPIWAAGTLLLLLWQLGSYQRFRRKAIAAMKPVEEGWIHSACEQAASEVELSKAPALYQSDAVTTPMILGFLTPIMLLPDTRYSFAELRMVFLHECTHAKKRDLWYKLIFTVGSCIFWFQPAVWLLKNAAFQDVEVACDQSVAADKSEVERDAYAEFLLDSLRRGRERNKAYSAYFYNSKAVMRARLQVVTREQEPGFVAGAAAFLLLTAELVVCVGLLGVSVRRDVREEAYQQEAAVNRYLGYDAPDGFTDTAVEAMTGLTPVDGESYYEWRMNAMEQYPETEFADMTEAVSGPWQLRVKTRASYLDTVSDFVYRYRMYYEDPERGSAYNPEESSGYNTLEIIDRTLLAGDADEYVCRLLFRDIVWADETVETGLPVDGGRYVENGTEYRYFDWAVHVKRVGEFTYELVGVAETQQALAALEAAHPEDAKAAFASLPMLDLKQQDGCRARTQDGVLQATWDNGANWRDVPISLEKLTSRGDEMDGQLSGPQEKSYVVTDEVTAFAYGGSPSVPVSVTFSHDEGKNWKTIVVSNMDTSVRRLFLSFPDAEHGFLIFTGDRTMHQEGSTLYVTRDGGENWSPLTAETFYGYGGSHSLLTGAAFVSDKVGFVTGGDGCWRTEDGGNNWKQLTVRVPAVEYAESYTVYYPPEIQDGKLVLYLGMEEYSELGGTKLRYESEDLGQTWVYTGIVYRR</sequence>
<dbReference type="InterPro" id="IPR036278">
    <property type="entry name" value="Sialidase_sf"/>
</dbReference>
<dbReference type="CDD" id="cd07341">
    <property type="entry name" value="M56_BlaR1_MecR1_like"/>
    <property type="match status" value="1"/>
</dbReference>
<dbReference type="Pfam" id="PF05569">
    <property type="entry name" value="Peptidase_M56"/>
    <property type="match status" value="1"/>
</dbReference>
<dbReference type="RefSeq" id="WP_158362852.1">
    <property type="nucleotide sequence ID" value="NZ_JAOQKC010000006.1"/>
</dbReference>
<gene>
    <name evidence="3" type="ORF">OCV63_06270</name>
</gene>
<feature type="transmembrane region" description="Helical" evidence="1">
    <location>
        <begin position="149"/>
        <end position="171"/>
    </location>
</feature>
<evidence type="ECO:0000259" key="2">
    <source>
        <dbReference type="Pfam" id="PF05569"/>
    </source>
</evidence>
<keyword evidence="4" id="KW-1185">Reference proteome</keyword>
<name>A0ABT2RW12_9FIRM</name>
<dbReference type="CDD" id="cd15482">
    <property type="entry name" value="Sialidase_non-viral"/>
    <property type="match status" value="1"/>
</dbReference>
<dbReference type="Gene3D" id="2.130.10.10">
    <property type="entry name" value="YVTN repeat-like/Quinoprotein amine dehydrogenase"/>
    <property type="match status" value="1"/>
</dbReference>
<dbReference type="InterPro" id="IPR015943">
    <property type="entry name" value="WD40/YVTN_repeat-like_dom_sf"/>
</dbReference>
<accession>A0ABT2RW12</accession>
<feature type="transmembrane region" description="Helical" evidence="1">
    <location>
        <begin position="9"/>
        <end position="30"/>
    </location>
</feature>
<evidence type="ECO:0000313" key="3">
    <source>
        <dbReference type="EMBL" id="MCU6696504.1"/>
    </source>
</evidence>
<dbReference type="PANTHER" id="PTHR34978:SF3">
    <property type="entry name" value="SLR0241 PROTEIN"/>
    <property type="match status" value="1"/>
</dbReference>
<dbReference type="InterPro" id="IPR008756">
    <property type="entry name" value="Peptidase_M56"/>
</dbReference>
<dbReference type="SUPFAM" id="SSF50939">
    <property type="entry name" value="Sialidases"/>
    <property type="match status" value="1"/>
</dbReference>
<evidence type="ECO:0000313" key="4">
    <source>
        <dbReference type="Proteomes" id="UP001652461"/>
    </source>
</evidence>